<accession>A0A923E6Q1</accession>
<feature type="transmembrane region" description="Helical" evidence="6">
    <location>
        <begin position="21"/>
        <end position="47"/>
    </location>
</feature>
<dbReference type="PANTHER" id="PTHR30213:SF0">
    <property type="entry name" value="UPF0761 MEMBRANE PROTEIN YIHY"/>
    <property type="match status" value="1"/>
</dbReference>
<dbReference type="PIRSF" id="PIRSF035875">
    <property type="entry name" value="RNase_BN"/>
    <property type="match status" value="1"/>
</dbReference>
<organism evidence="7 8">
    <name type="scientific">Clostridium tetanomorphum</name>
    <dbReference type="NCBI Taxonomy" id="1553"/>
    <lineage>
        <taxon>Bacteria</taxon>
        <taxon>Bacillati</taxon>
        <taxon>Bacillota</taxon>
        <taxon>Clostridia</taxon>
        <taxon>Eubacteriales</taxon>
        <taxon>Clostridiaceae</taxon>
        <taxon>Clostridium</taxon>
    </lineage>
</organism>
<feature type="transmembrane region" description="Helical" evidence="6">
    <location>
        <begin position="172"/>
        <end position="193"/>
    </location>
</feature>
<evidence type="ECO:0000256" key="2">
    <source>
        <dbReference type="ARBA" id="ARBA00022475"/>
    </source>
</evidence>
<dbReference type="Proteomes" id="UP000563151">
    <property type="component" value="Unassembled WGS sequence"/>
</dbReference>
<name>A0A923E6Q1_CLOTT</name>
<evidence type="ECO:0000256" key="4">
    <source>
        <dbReference type="ARBA" id="ARBA00022989"/>
    </source>
</evidence>
<sequence length="278" mass="31601">MKKIINIRYLIKRIIDDEIPALASQLSYSLLLSFFPFLIFVMTLIGFSSIDTDFVLMEMSNILPKSAYQLVYNTVIEMLETRNTNLLSFGIIFTLWTASSGFRGVIKGINKAYDEKEKRSFIEVVFISILSTLGLGFLIIITILLLVFGQIIGSILAKNLGFSNMFNIIWDLVRYIIIIFSMIFIFALIYNLVPSRKLRWREVMPGAIFATFGWLITSFGFAFYVNNFGNYSRVYGSIGAVIVLLTWLYLTSIIIITGGEINAVIAFDKNIDNKKQKG</sequence>
<dbReference type="AlphaFoldDB" id="A0A923E6Q1"/>
<dbReference type="PANTHER" id="PTHR30213">
    <property type="entry name" value="INNER MEMBRANE PROTEIN YHJD"/>
    <property type="match status" value="1"/>
</dbReference>
<evidence type="ECO:0000256" key="1">
    <source>
        <dbReference type="ARBA" id="ARBA00004651"/>
    </source>
</evidence>
<comment type="subcellular location">
    <subcellularLocation>
        <location evidence="1">Cell membrane</location>
        <topology evidence="1">Multi-pass membrane protein</topology>
    </subcellularLocation>
</comment>
<feature type="transmembrane region" description="Helical" evidence="6">
    <location>
        <begin position="237"/>
        <end position="267"/>
    </location>
</feature>
<comment type="caution">
    <text evidence="7">The sequence shown here is derived from an EMBL/GenBank/DDBJ whole genome shotgun (WGS) entry which is preliminary data.</text>
</comment>
<feature type="transmembrane region" description="Helical" evidence="6">
    <location>
        <begin position="126"/>
        <end position="152"/>
    </location>
</feature>
<dbReference type="EMBL" id="JAAZWO010000006">
    <property type="protein sequence ID" value="MBC2397532.1"/>
    <property type="molecule type" value="Genomic_DNA"/>
</dbReference>
<keyword evidence="5 6" id="KW-0472">Membrane</keyword>
<reference evidence="7 8" key="1">
    <citation type="submission" date="2020-04" db="EMBL/GenBank/DDBJ databases">
        <title>Genomic insights into acetone-butanol-ethanol (ABE) fermentation by sequencing solventogenic clostridia strains.</title>
        <authorList>
            <person name="Brown S."/>
        </authorList>
    </citation>
    <scope>NUCLEOTIDE SEQUENCE [LARGE SCALE GENOMIC DNA]</scope>
    <source>
        <strain evidence="7 8">DJ011</strain>
    </source>
</reference>
<keyword evidence="8" id="KW-1185">Reference proteome</keyword>
<dbReference type="GO" id="GO:0005886">
    <property type="term" value="C:plasma membrane"/>
    <property type="evidence" value="ECO:0007669"/>
    <property type="project" value="UniProtKB-SubCell"/>
</dbReference>
<evidence type="ECO:0000256" key="3">
    <source>
        <dbReference type="ARBA" id="ARBA00022692"/>
    </source>
</evidence>
<dbReference type="NCBIfam" id="TIGR00765">
    <property type="entry name" value="yihY_not_rbn"/>
    <property type="match status" value="1"/>
</dbReference>
<protein>
    <submittedName>
        <fullName evidence="7">YihY/virulence factor BrkB family protein</fullName>
    </submittedName>
</protein>
<feature type="transmembrane region" description="Helical" evidence="6">
    <location>
        <begin position="86"/>
        <end position="106"/>
    </location>
</feature>
<evidence type="ECO:0000313" key="8">
    <source>
        <dbReference type="Proteomes" id="UP000563151"/>
    </source>
</evidence>
<evidence type="ECO:0000256" key="5">
    <source>
        <dbReference type="ARBA" id="ARBA00023136"/>
    </source>
</evidence>
<feature type="transmembrane region" description="Helical" evidence="6">
    <location>
        <begin position="205"/>
        <end position="225"/>
    </location>
</feature>
<proteinExistence type="predicted"/>
<keyword evidence="3 6" id="KW-0812">Transmembrane</keyword>
<keyword evidence="4 6" id="KW-1133">Transmembrane helix</keyword>
<gene>
    <name evidence="7" type="ORF">HGG79_07055</name>
</gene>
<keyword evidence="2" id="KW-1003">Cell membrane</keyword>
<dbReference type="InterPro" id="IPR017039">
    <property type="entry name" value="Virul_fac_BrkB"/>
</dbReference>
<evidence type="ECO:0000256" key="6">
    <source>
        <dbReference type="SAM" id="Phobius"/>
    </source>
</evidence>
<evidence type="ECO:0000313" key="7">
    <source>
        <dbReference type="EMBL" id="MBC2397532.1"/>
    </source>
</evidence>
<dbReference type="Pfam" id="PF03631">
    <property type="entry name" value="Virul_fac_BrkB"/>
    <property type="match status" value="1"/>
</dbReference>